<evidence type="ECO:0000313" key="1">
    <source>
        <dbReference type="EMBL" id="PNR35510.1"/>
    </source>
</evidence>
<dbReference type="EnsemblPlants" id="Pp3c18_21299V3.1">
    <property type="protein sequence ID" value="Pp3c18_21299V3.1"/>
    <property type="gene ID" value="Pp3c18_21299"/>
</dbReference>
<evidence type="ECO:0000313" key="3">
    <source>
        <dbReference type="Proteomes" id="UP000006727"/>
    </source>
</evidence>
<dbReference type="EMBL" id="ABEU02000018">
    <property type="protein sequence ID" value="PNR35510.1"/>
    <property type="molecule type" value="Genomic_DNA"/>
</dbReference>
<reference evidence="1 3" key="1">
    <citation type="journal article" date="2008" name="Science">
        <title>The Physcomitrella genome reveals evolutionary insights into the conquest of land by plants.</title>
        <authorList>
            <person name="Rensing S."/>
            <person name="Lang D."/>
            <person name="Zimmer A."/>
            <person name="Terry A."/>
            <person name="Salamov A."/>
            <person name="Shapiro H."/>
            <person name="Nishiyama T."/>
            <person name="Perroud P.-F."/>
            <person name="Lindquist E."/>
            <person name="Kamisugi Y."/>
            <person name="Tanahashi T."/>
            <person name="Sakakibara K."/>
            <person name="Fujita T."/>
            <person name="Oishi K."/>
            <person name="Shin-I T."/>
            <person name="Kuroki Y."/>
            <person name="Toyoda A."/>
            <person name="Suzuki Y."/>
            <person name="Hashimoto A."/>
            <person name="Yamaguchi K."/>
            <person name="Sugano A."/>
            <person name="Kohara Y."/>
            <person name="Fujiyama A."/>
            <person name="Anterola A."/>
            <person name="Aoki S."/>
            <person name="Ashton N."/>
            <person name="Barbazuk W.B."/>
            <person name="Barker E."/>
            <person name="Bennetzen J."/>
            <person name="Bezanilla M."/>
            <person name="Blankenship R."/>
            <person name="Cho S.H."/>
            <person name="Dutcher S."/>
            <person name="Estelle M."/>
            <person name="Fawcett J.A."/>
            <person name="Gundlach H."/>
            <person name="Hanada K."/>
            <person name="Heyl A."/>
            <person name="Hicks K.A."/>
            <person name="Hugh J."/>
            <person name="Lohr M."/>
            <person name="Mayer K."/>
            <person name="Melkozernov A."/>
            <person name="Murata T."/>
            <person name="Nelson D."/>
            <person name="Pils B."/>
            <person name="Prigge M."/>
            <person name="Reiss B."/>
            <person name="Renner T."/>
            <person name="Rombauts S."/>
            <person name="Rushton P."/>
            <person name="Sanderfoot A."/>
            <person name="Schween G."/>
            <person name="Shiu S.-H."/>
            <person name="Stueber K."/>
            <person name="Theodoulou F.L."/>
            <person name="Tu H."/>
            <person name="Van de Peer Y."/>
            <person name="Verrier P.J."/>
            <person name="Waters E."/>
            <person name="Wood A."/>
            <person name="Yang L."/>
            <person name="Cove D."/>
            <person name="Cuming A."/>
            <person name="Hasebe M."/>
            <person name="Lucas S."/>
            <person name="Mishler D.B."/>
            <person name="Reski R."/>
            <person name="Grigoriev I."/>
            <person name="Quatrano R.S."/>
            <person name="Boore J.L."/>
        </authorList>
    </citation>
    <scope>NUCLEOTIDE SEQUENCE [LARGE SCALE GENOMIC DNA]</scope>
    <source>
        <strain evidence="2 3">cv. Gransden 2004</strain>
    </source>
</reference>
<accession>A0A2K1J1W3</accession>
<name>A0A2K1J1W3_PHYPA</name>
<reference evidence="1 3" key="2">
    <citation type="journal article" date="2018" name="Plant J.">
        <title>The Physcomitrella patens chromosome-scale assembly reveals moss genome structure and evolution.</title>
        <authorList>
            <person name="Lang D."/>
            <person name="Ullrich K.K."/>
            <person name="Murat F."/>
            <person name="Fuchs J."/>
            <person name="Jenkins J."/>
            <person name="Haas F.B."/>
            <person name="Piednoel M."/>
            <person name="Gundlach H."/>
            <person name="Van Bel M."/>
            <person name="Meyberg R."/>
            <person name="Vives C."/>
            <person name="Morata J."/>
            <person name="Symeonidi A."/>
            <person name="Hiss M."/>
            <person name="Muchero W."/>
            <person name="Kamisugi Y."/>
            <person name="Saleh O."/>
            <person name="Blanc G."/>
            <person name="Decker E.L."/>
            <person name="van Gessel N."/>
            <person name="Grimwood J."/>
            <person name="Hayes R.D."/>
            <person name="Graham S.W."/>
            <person name="Gunter L.E."/>
            <person name="McDaniel S.F."/>
            <person name="Hoernstein S.N.W."/>
            <person name="Larsson A."/>
            <person name="Li F.W."/>
            <person name="Perroud P.F."/>
            <person name="Phillips J."/>
            <person name="Ranjan P."/>
            <person name="Rokshar D.S."/>
            <person name="Rothfels C.J."/>
            <person name="Schneider L."/>
            <person name="Shu S."/>
            <person name="Stevenson D.W."/>
            <person name="Thummler F."/>
            <person name="Tillich M."/>
            <person name="Villarreal Aguilar J.C."/>
            <person name="Widiez T."/>
            <person name="Wong G.K."/>
            <person name="Wymore A."/>
            <person name="Zhang Y."/>
            <person name="Zimmer A.D."/>
            <person name="Quatrano R.S."/>
            <person name="Mayer K.F.X."/>
            <person name="Goodstein D."/>
            <person name="Casacuberta J.M."/>
            <person name="Vandepoele K."/>
            <person name="Reski R."/>
            <person name="Cuming A.C."/>
            <person name="Tuskan G.A."/>
            <person name="Maumus F."/>
            <person name="Salse J."/>
            <person name="Schmutz J."/>
            <person name="Rensing S.A."/>
        </authorList>
    </citation>
    <scope>NUCLEOTIDE SEQUENCE [LARGE SCALE GENOMIC DNA]</scope>
    <source>
        <strain evidence="2 3">cv. Gransden 2004</strain>
    </source>
</reference>
<keyword evidence="3" id="KW-1185">Reference proteome</keyword>
<sequence length="83" mass="9684">MDKRETVDYELFSESKNLEYKRNIACVMFEKTLLNVDLVLTLPGLSCRWIIDAHTRVTDTQEKGEILACGFTSRSWIRCVPWV</sequence>
<organism evidence="1">
    <name type="scientific">Physcomitrium patens</name>
    <name type="common">Spreading-leaved earth moss</name>
    <name type="synonym">Physcomitrella patens</name>
    <dbReference type="NCBI Taxonomy" id="3218"/>
    <lineage>
        <taxon>Eukaryota</taxon>
        <taxon>Viridiplantae</taxon>
        <taxon>Streptophyta</taxon>
        <taxon>Embryophyta</taxon>
        <taxon>Bryophyta</taxon>
        <taxon>Bryophytina</taxon>
        <taxon>Bryopsida</taxon>
        <taxon>Funariidae</taxon>
        <taxon>Funariales</taxon>
        <taxon>Funariaceae</taxon>
        <taxon>Physcomitrium</taxon>
    </lineage>
</organism>
<dbReference type="Proteomes" id="UP000006727">
    <property type="component" value="Chromosome 18"/>
</dbReference>
<dbReference type="AlphaFoldDB" id="A0A2K1J1W3"/>
<dbReference type="Gramene" id="Pp3c18_21299V3.1">
    <property type="protein sequence ID" value="Pp3c18_21299V3.1"/>
    <property type="gene ID" value="Pp3c18_21299"/>
</dbReference>
<evidence type="ECO:0000313" key="2">
    <source>
        <dbReference type="EnsemblPlants" id="Pp3c18_21299V3.1"/>
    </source>
</evidence>
<dbReference type="InParanoid" id="A0A2K1J1W3"/>
<proteinExistence type="predicted"/>
<protein>
    <submittedName>
        <fullName evidence="1 2">Uncharacterized protein</fullName>
    </submittedName>
</protein>
<reference evidence="2" key="3">
    <citation type="submission" date="2020-12" db="UniProtKB">
        <authorList>
            <consortium name="EnsemblPlants"/>
        </authorList>
    </citation>
    <scope>IDENTIFICATION</scope>
</reference>
<gene>
    <name evidence="1" type="ORF">PHYPA_023410</name>
</gene>